<dbReference type="AlphaFoldDB" id="A0AAV2H960"/>
<evidence type="ECO:0000313" key="1">
    <source>
        <dbReference type="EMBL" id="CAL1529029.1"/>
    </source>
</evidence>
<gene>
    <name evidence="1" type="ORF">GSLYS_00003199001</name>
</gene>
<comment type="caution">
    <text evidence="1">The sequence shown here is derived from an EMBL/GenBank/DDBJ whole genome shotgun (WGS) entry which is preliminary data.</text>
</comment>
<name>A0AAV2H960_LYMST</name>
<dbReference type="Proteomes" id="UP001497497">
    <property type="component" value="Unassembled WGS sequence"/>
</dbReference>
<sequence>MQGNSPDSMMGMLTEKTPICIRTCSIIVYLPMTVMTTDHLAAVLIPAIRTSPLILREIKKKEAPLVLQKKRSVTIWPLEAWDVPSPWKPVLSLVESPAVAVLALTYISQQQHQWVNARNVPGVKEKEGLENTTATLAQNQNTKAPHHHLHHNTQNIEYLHYQVQWNTTVIQKKIIKHLLHHQHLIMESSQSHQTKSMEKIKSRFKSLLSVCVETGQSTSAVLVNVITTTAKQRYLNGKSLKTGTVKCVGHQITDPKMDGQECFLNRTQTNSLQMAELLDIPVLVSTHPLNMLVDIVTTAEIIHQSLNMRRTHHLTHMLISETIGSLETFSTCPGTTVETVVGETTGKYTKQVWIGLDLEIPHPATLTFNTITKRYLKGLVPHPVVTMVCQTCNIWITNVHITKDIIHHLMWITKGVMKQLEGGGQIVKVLKDIMILGKGQ</sequence>
<dbReference type="EMBL" id="CAXITT010000042">
    <property type="protein sequence ID" value="CAL1529029.1"/>
    <property type="molecule type" value="Genomic_DNA"/>
</dbReference>
<accession>A0AAV2H960</accession>
<proteinExistence type="predicted"/>
<protein>
    <submittedName>
        <fullName evidence="1">Uncharacterized protein</fullName>
    </submittedName>
</protein>
<keyword evidence="2" id="KW-1185">Reference proteome</keyword>
<evidence type="ECO:0000313" key="2">
    <source>
        <dbReference type="Proteomes" id="UP001497497"/>
    </source>
</evidence>
<organism evidence="1 2">
    <name type="scientific">Lymnaea stagnalis</name>
    <name type="common">Great pond snail</name>
    <name type="synonym">Helix stagnalis</name>
    <dbReference type="NCBI Taxonomy" id="6523"/>
    <lineage>
        <taxon>Eukaryota</taxon>
        <taxon>Metazoa</taxon>
        <taxon>Spiralia</taxon>
        <taxon>Lophotrochozoa</taxon>
        <taxon>Mollusca</taxon>
        <taxon>Gastropoda</taxon>
        <taxon>Heterobranchia</taxon>
        <taxon>Euthyneura</taxon>
        <taxon>Panpulmonata</taxon>
        <taxon>Hygrophila</taxon>
        <taxon>Lymnaeoidea</taxon>
        <taxon>Lymnaeidae</taxon>
        <taxon>Lymnaea</taxon>
    </lineage>
</organism>
<reference evidence="1 2" key="1">
    <citation type="submission" date="2024-04" db="EMBL/GenBank/DDBJ databases">
        <authorList>
            <consortium name="Genoscope - CEA"/>
            <person name="William W."/>
        </authorList>
    </citation>
    <scope>NUCLEOTIDE SEQUENCE [LARGE SCALE GENOMIC DNA]</scope>
</reference>